<dbReference type="Gene3D" id="3.40.190.10">
    <property type="entry name" value="Periplasmic binding protein-like II"/>
    <property type="match status" value="1"/>
</dbReference>
<reference evidence="8" key="1">
    <citation type="submission" date="2016-10" db="EMBL/GenBank/DDBJ databases">
        <authorList>
            <person name="Varghese N."/>
            <person name="Submissions S."/>
        </authorList>
    </citation>
    <scope>NUCLEOTIDE SEQUENCE [LARGE SCALE GENOMIC DNA]</scope>
    <source>
        <strain evidence="8">SP</strain>
    </source>
</reference>
<evidence type="ECO:0000313" key="8">
    <source>
        <dbReference type="Proteomes" id="UP000198935"/>
    </source>
</evidence>
<dbReference type="EMBL" id="FNPI01000001">
    <property type="protein sequence ID" value="SDY04215.1"/>
    <property type="molecule type" value="Genomic_DNA"/>
</dbReference>
<dbReference type="OrthoDB" id="55273at2"/>
<dbReference type="InterPro" id="IPR006059">
    <property type="entry name" value="SBP"/>
</dbReference>
<dbReference type="Pfam" id="PF13416">
    <property type="entry name" value="SBP_bac_8"/>
    <property type="match status" value="1"/>
</dbReference>
<proteinExistence type="predicted"/>
<keyword evidence="2 6" id="KW-0732">Signal</keyword>
<feature type="signal peptide" evidence="6">
    <location>
        <begin position="1"/>
        <end position="20"/>
    </location>
</feature>
<dbReference type="PANTHER" id="PTHR43649">
    <property type="entry name" value="ARABINOSE-BINDING PROTEIN-RELATED"/>
    <property type="match status" value="1"/>
</dbReference>
<dbReference type="SUPFAM" id="SSF53850">
    <property type="entry name" value="Periplasmic binding protein-like II"/>
    <property type="match status" value="1"/>
</dbReference>
<evidence type="ECO:0000256" key="6">
    <source>
        <dbReference type="SAM" id="SignalP"/>
    </source>
</evidence>
<evidence type="ECO:0000256" key="3">
    <source>
        <dbReference type="ARBA" id="ARBA00023136"/>
    </source>
</evidence>
<evidence type="ECO:0000256" key="4">
    <source>
        <dbReference type="ARBA" id="ARBA00023139"/>
    </source>
</evidence>
<accession>A0A1H3GML7</accession>
<dbReference type="PANTHER" id="PTHR43649:SF33">
    <property type="entry name" value="POLYGALACTURONAN_RHAMNOGALACTURONAN-BINDING PROTEIN YTCQ"/>
    <property type="match status" value="1"/>
</dbReference>
<dbReference type="PROSITE" id="PS51257">
    <property type="entry name" value="PROKAR_LIPOPROTEIN"/>
    <property type="match status" value="1"/>
</dbReference>
<gene>
    <name evidence="7" type="ORF">SAMN05421736_101212</name>
</gene>
<evidence type="ECO:0000313" key="7">
    <source>
        <dbReference type="EMBL" id="SDY04215.1"/>
    </source>
</evidence>
<dbReference type="InterPro" id="IPR050490">
    <property type="entry name" value="Bact_solute-bd_prot1"/>
</dbReference>
<evidence type="ECO:0000256" key="5">
    <source>
        <dbReference type="ARBA" id="ARBA00023288"/>
    </source>
</evidence>
<keyword evidence="5" id="KW-0449">Lipoprotein</keyword>
<keyword evidence="3" id="KW-0472">Membrane</keyword>
<feature type="chain" id="PRO_5011450579" evidence="6">
    <location>
        <begin position="21"/>
        <end position="450"/>
    </location>
</feature>
<keyword evidence="8" id="KW-1185">Reference proteome</keyword>
<organism evidence="7 8">
    <name type="scientific">Evansella caseinilytica</name>
    <dbReference type="NCBI Taxonomy" id="1503961"/>
    <lineage>
        <taxon>Bacteria</taxon>
        <taxon>Bacillati</taxon>
        <taxon>Bacillota</taxon>
        <taxon>Bacilli</taxon>
        <taxon>Bacillales</taxon>
        <taxon>Bacillaceae</taxon>
        <taxon>Evansella</taxon>
    </lineage>
</organism>
<dbReference type="AlphaFoldDB" id="A0A1H3GML7"/>
<name>A0A1H3GML7_9BACI</name>
<evidence type="ECO:0000256" key="2">
    <source>
        <dbReference type="ARBA" id="ARBA00022729"/>
    </source>
</evidence>
<sequence length="450" mass="50787">MKKIYWFALVMVISLGIATACSGGDSGGSGSDDKGSKSGGKDKLTIWSFTDELQDAIDVFEEGHDVEVELTIIPIEDYPTRLRPVLESGTGAPDIFTGELVFIKDWVEQEYWETLSQEPYNVDEIKDDFVDYVFDLGRNDAGDVKALSWQTTPGGIFYRRSIAREVLGTDDPAEIGEMFATMEGLYEVGEKLKDAGYRLFPDEGAVRWFAQGQEPQPWVNESDELMLSEGRLNHFDYAKELREKDLTAFAPEWSPAWFAAMDGAINYNAGWDEVDESAGDEVEVFAYALPTWGLHSVLKENTEETAGDWAVTSGPNPYFWGGTWVGIYSNSDKKELAWEFVKMMTHDEEFLTDWALETGDVLSYLPVTEKIKDDFSEPFLGGQNNYTFFLEEAQSINPGIVTKYDQQIDAFFGNMVSEYVEGTRTKEEAIQEFYNLVRNAYPQITTPDQQ</sequence>
<keyword evidence="4" id="KW-0564">Palmitate</keyword>
<keyword evidence="1" id="KW-1003">Cell membrane</keyword>
<evidence type="ECO:0000256" key="1">
    <source>
        <dbReference type="ARBA" id="ARBA00022475"/>
    </source>
</evidence>
<protein>
    <submittedName>
        <fullName evidence="7">ABC-type glycerol-3-phosphate transport system, substrate-binding protein</fullName>
    </submittedName>
</protein>
<dbReference type="Proteomes" id="UP000198935">
    <property type="component" value="Unassembled WGS sequence"/>
</dbReference>
<dbReference type="STRING" id="1503961.SAMN05421736_101212"/>